<gene>
    <name evidence="1" type="ORF">GCE9029_03196</name>
</gene>
<dbReference type="STRING" id="1796497.GCE9029_03196"/>
<proteinExistence type="predicted"/>
<keyword evidence="2" id="KW-1185">Reference proteome</keyword>
<protein>
    <submittedName>
        <fullName evidence="1">Uncharacterized protein</fullName>
    </submittedName>
</protein>
<dbReference type="AlphaFoldDB" id="A0A128F6H5"/>
<reference evidence="2" key="1">
    <citation type="submission" date="2016-02" db="EMBL/GenBank/DDBJ databases">
        <authorList>
            <person name="Rodrigo-Torres Lidia"/>
            <person name="Arahal R.David."/>
        </authorList>
    </citation>
    <scope>NUCLEOTIDE SEQUENCE [LARGE SCALE GENOMIC DNA]</scope>
    <source>
        <strain evidence="2">CECT 9029</strain>
    </source>
</reference>
<dbReference type="RefSeq" id="WP_062664633.1">
    <property type="nucleotide sequence ID" value="NZ_FIZX01000002.1"/>
</dbReference>
<sequence>MNTWREQEVAEFYVEVSSKRTVGEVGAEYEKTGRGKDWQQCMKLSFEGFNNSRILSLDDIWRDLIENKKTKFNGEVLALETIVKFGDTMQLETPYKVQIKVTH</sequence>
<evidence type="ECO:0000313" key="1">
    <source>
        <dbReference type="EMBL" id="CZF82393.1"/>
    </source>
</evidence>
<dbReference type="OrthoDB" id="5917444at2"/>
<dbReference type="EMBL" id="FIZX01000002">
    <property type="protein sequence ID" value="CZF82393.1"/>
    <property type="molecule type" value="Genomic_DNA"/>
</dbReference>
<name>A0A128F6H5_9GAMM</name>
<accession>A0A128F6H5</accession>
<organism evidence="1 2">
    <name type="scientific">Grimontia celer</name>
    <dbReference type="NCBI Taxonomy" id="1796497"/>
    <lineage>
        <taxon>Bacteria</taxon>
        <taxon>Pseudomonadati</taxon>
        <taxon>Pseudomonadota</taxon>
        <taxon>Gammaproteobacteria</taxon>
        <taxon>Vibrionales</taxon>
        <taxon>Vibrionaceae</taxon>
        <taxon>Grimontia</taxon>
    </lineage>
</organism>
<dbReference type="Proteomes" id="UP000071641">
    <property type="component" value="Unassembled WGS sequence"/>
</dbReference>
<evidence type="ECO:0000313" key="2">
    <source>
        <dbReference type="Proteomes" id="UP000071641"/>
    </source>
</evidence>